<proteinExistence type="predicted"/>
<reference evidence="3 4" key="1">
    <citation type="submission" date="2018-07" db="EMBL/GenBank/DDBJ databases">
        <title>Genomic Encyclopedia of Type Strains, Phase IV (KMG-IV): sequencing the most valuable type-strain genomes for metagenomic binning, comparative biology and taxonomic classification.</title>
        <authorList>
            <person name="Goeker M."/>
        </authorList>
    </citation>
    <scope>NUCLEOTIDE SEQUENCE [LARGE SCALE GENOMIC DNA]</scope>
    <source>
        <strain evidence="3 4">DSM 25281</strain>
    </source>
</reference>
<organism evidence="3 4">
    <name type="scientific">Falsibacillus pallidus</name>
    <dbReference type="NCBI Taxonomy" id="493781"/>
    <lineage>
        <taxon>Bacteria</taxon>
        <taxon>Bacillati</taxon>
        <taxon>Bacillota</taxon>
        <taxon>Bacilli</taxon>
        <taxon>Bacillales</taxon>
        <taxon>Bacillaceae</taxon>
        <taxon>Falsibacillus</taxon>
    </lineage>
</organism>
<dbReference type="OrthoDB" id="1663315at2"/>
<dbReference type="Proteomes" id="UP000255326">
    <property type="component" value="Unassembled WGS sequence"/>
</dbReference>
<gene>
    <name evidence="3" type="ORF">DFR59_102572</name>
</gene>
<sequence>MSLTENKIGSYSEKDVIFLLKDLKQANLEGRTEEREAVIQSGIHYSESLPKEKLPSQSYLSLFHESLAASKREAARLVSILSERILNQRGKNIVLVSLARAGTPVGILIKRYIAIKYGIELPHYSVSIIRGRGIDANAIKYICSMHPLSDIQFIDGWTGKGAIQRELTRSVDSLNDECNLGLKDSLAVLCDPGDCAALYGTKKDFFLPSSCLNATVSGLISRTVLNQQYISSDDFHGAKYYREWMEHDLSIYFIDEISSQFPEIIHSHPRNEIGLSKELDEPGWKGIQDVLKIQKEFKIDDTNLIKPGIGETTRVLLRRMPWKILIGERGNESLNHILMLAEERKVPVEYYEGMSYACCGIIQSVKGV</sequence>
<dbReference type="PIRSF" id="PIRSF020979">
    <property type="entry name" value="UCP020979"/>
    <property type="match status" value="1"/>
</dbReference>
<dbReference type="EMBL" id="QQAY01000002">
    <property type="protein sequence ID" value="RDI45935.1"/>
    <property type="molecule type" value="Genomic_DNA"/>
</dbReference>
<dbReference type="InterPro" id="IPR011215">
    <property type="entry name" value="StiP_N"/>
</dbReference>
<dbReference type="RefSeq" id="WP_114744732.1">
    <property type="nucleotide sequence ID" value="NZ_QQAY01000002.1"/>
</dbReference>
<name>A0A370GQD2_9BACI</name>
<accession>A0A370GQD2</accession>
<dbReference type="InterPro" id="IPR028157">
    <property type="entry name" value="PELOTA_dom"/>
</dbReference>
<dbReference type="AlphaFoldDB" id="A0A370GQD2"/>
<comment type="caution">
    <text evidence="3">The sequence shown here is derived from an EMBL/GenBank/DDBJ whole genome shotgun (WGS) entry which is preliminary data.</text>
</comment>
<evidence type="ECO:0000259" key="2">
    <source>
        <dbReference type="Pfam" id="PF15608"/>
    </source>
</evidence>
<feature type="domain" description="Cysteine protease StiP N-terminal" evidence="1">
    <location>
        <begin position="9"/>
        <end position="257"/>
    </location>
</feature>
<dbReference type="Pfam" id="PF11202">
    <property type="entry name" value="StiP"/>
    <property type="match status" value="1"/>
</dbReference>
<protein>
    <submittedName>
        <fullName evidence="3">RNA binding Pelota-like protein</fullName>
    </submittedName>
</protein>
<evidence type="ECO:0000313" key="4">
    <source>
        <dbReference type="Proteomes" id="UP000255326"/>
    </source>
</evidence>
<dbReference type="InterPro" id="IPR048336">
    <property type="entry name" value="StiP-like"/>
</dbReference>
<keyword evidence="4" id="KW-1185">Reference proteome</keyword>
<dbReference type="Pfam" id="PF15608">
    <property type="entry name" value="PELOTA_1"/>
    <property type="match status" value="1"/>
</dbReference>
<feature type="domain" description="PELOTA RNA-binding" evidence="2">
    <location>
        <begin position="284"/>
        <end position="363"/>
    </location>
</feature>
<evidence type="ECO:0000313" key="3">
    <source>
        <dbReference type="EMBL" id="RDI45935.1"/>
    </source>
</evidence>
<evidence type="ECO:0000259" key="1">
    <source>
        <dbReference type="Pfam" id="PF11202"/>
    </source>
</evidence>